<dbReference type="EMBL" id="JMSE01000145">
    <property type="protein sequence ID" value="KDN71660.1"/>
    <property type="molecule type" value="Genomic_DNA"/>
</dbReference>
<protein>
    <submittedName>
        <fullName evidence="2">Uncharacterized protein</fullName>
    </submittedName>
</protein>
<evidence type="ECO:0000313" key="2">
    <source>
        <dbReference type="EMBL" id="KDN71660.1"/>
    </source>
</evidence>
<evidence type="ECO:0000313" key="3">
    <source>
        <dbReference type="Proteomes" id="UP000027238"/>
    </source>
</evidence>
<comment type="caution">
    <text evidence="2">The sequence shown here is derived from an EMBL/GenBank/DDBJ whole genome shotgun (WGS) entry which is preliminary data.</text>
</comment>
<keyword evidence="3" id="KW-1185">Reference proteome</keyword>
<name>A0A066Y0E3_COLSU</name>
<dbReference type="AlphaFoldDB" id="A0A066Y0E3"/>
<feature type="region of interest" description="Disordered" evidence="1">
    <location>
        <begin position="44"/>
        <end position="99"/>
    </location>
</feature>
<reference evidence="3" key="1">
    <citation type="journal article" date="2014" name="Genome Announc.">
        <title>Draft genome sequence of Colletotrichum sublineola, a destructive pathogen of cultivated sorghum.</title>
        <authorList>
            <person name="Baroncelli R."/>
            <person name="Sanz-Martin J.M."/>
            <person name="Rech G.E."/>
            <person name="Sukno S.A."/>
            <person name="Thon M.R."/>
        </authorList>
    </citation>
    <scope>NUCLEOTIDE SEQUENCE [LARGE SCALE GENOMIC DNA]</scope>
    <source>
        <strain evidence="3">TX430BB</strain>
    </source>
</reference>
<sequence>MRRRGSASVPGMPNPVSSSCTLERMIETLPTCFSDPRMIQQCTVVPSEGKPLTETSTALRKRSKKESGPAGQEPAKRKGPTAVGAGGAGGAGGWQSETRTQLSTPFWVKRLSILLVEEQITGLASILLQGSGQTNRQTTKLTG</sequence>
<accession>A0A066Y0E3</accession>
<feature type="compositionally biased region" description="Gly residues" evidence="1">
    <location>
        <begin position="84"/>
        <end position="93"/>
    </location>
</feature>
<evidence type="ECO:0000256" key="1">
    <source>
        <dbReference type="SAM" id="MobiDB-lite"/>
    </source>
</evidence>
<organism evidence="2 3">
    <name type="scientific">Colletotrichum sublineola</name>
    <name type="common">Sorghum anthracnose fungus</name>
    <dbReference type="NCBI Taxonomy" id="1173701"/>
    <lineage>
        <taxon>Eukaryota</taxon>
        <taxon>Fungi</taxon>
        <taxon>Dikarya</taxon>
        <taxon>Ascomycota</taxon>
        <taxon>Pezizomycotina</taxon>
        <taxon>Sordariomycetes</taxon>
        <taxon>Hypocreomycetidae</taxon>
        <taxon>Glomerellales</taxon>
        <taxon>Glomerellaceae</taxon>
        <taxon>Colletotrichum</taxon>
        <taxon>Colletotrichum graminicola species complex</taxon>
    </lineage>
</organism>
<dbReference type="Proteomes" id="UP000027238">
    <property type="component" value="Unassembled WGS sequence"/>
</dbReference>
<gene>
    <name evidence="2" type="ORF">CSUB01_01654</name>
</gene>
<proteinExistence type="predicted"/>
<dbReference type="PROSITE" id="PS51257">
    <property type="entry name" value="PROKAR_LIPOPROTEIN"/>
    <property type="match status" value="1"/>
</dbReference>
<dbReference type="HOGENOM" id="CLU_1806052_0_0_1"/>